<sequence>MSTEQFSFSDHSHRRFNPLTRSWVLCSPHRAKRPWLGQVEEASVEKRPEYDPECYLCPGNKRATGAQNDNYASTYVFPNDYAAVHAEQPDCLSSTIAQVAAGNASSELFQVESTCGQCKVVCFSPRHDLTLPELELDAICEIVRTWQHIYTQLSADPTIQYVQIFENKGSMMGCSNPHPHGQVWALSEVPSEPRKEIESFKAFKAKSTSGGSDDTHSCLLCNYVKAEEENAAASETANRIIVQNNSFVALVPFWAVWPFETMIAAKSHVEDVTKLSAEQIRDLAAVLKELTCRYDNIFQCSFPYSMGLHQSPIAGHSDADYCHFHMHFYPPLLRSATVRKFLVGFEMMAEPQRDLTAEQAASRLRAQSTTHYKKQKLVC</sequence>
<feature type="binding site" description="in other chain" evidence="13">
    <location>
        <begin position="173"/>
        <end position="175"/>
    </location>
    <ligand>
        <name>UDP-alpha-D-glucose</name>
        <dbReference type="ChEBI" id="CHEBI:58885"/>
        <note>ligand shared between dimeric partners</note>
    </ligand>
</feature>
<dbReference type="Pfam" id="PF01087">
    <property type="entry name" value="GalP_UDP_transf"/>
    <property type="match status" value="1"/>
</dbReference>
<comment type="cofactor">
    <cofactor evidence="14">
        <name>Zn(2+)</name>
        <dbReference type="ChEBI" id="CHEBI:29105"/>
    </cofactor>
    <text evidence="14">Binds 1 zinc ion per subunit.</text>
</comment>
<comment type="catalytic activity">
    <reaction evidence="1 16">
        <text>alpha-D-galactose 1-phosphate + UDP-alpha-D-glucose = alpha-D-glucose 1-phosphate + UDP-alpha-D-galactose</text>
        <dbReference type="Rhea" id="RHEA:13989"/>
        <dbReference type="ChEBI" id="CHEBI:58336"/>
        <dbReference type="ChEBI" id="CHEBI:58601"/>
        <dbReference type="ChEBI" id="CHEBI:58885"/>
        <dbReference type="ChEBI" id="CHEBI:66914"/>
        <dbReference type="EC" id="2.7.7.12"/>
    </reaction>
</comment>
<dbReference type="NCBIfam" id="TIGR00209">
    <property type="entry name" value="galT_1"/>
    <property type="match status" value="1"/>
</dbReference>
<dbReference type="InterPro" id="IPR005850">
    <property type="entry name" value="GalP_Utransf_C"/>
</dbReference>
<feature type="binding site" evidence="13">
    <location>
        <begin position="345"/>
        <end position="346"/>
    </location>
    <ligand>
        <name>UDP-alpha-D-glucose</name>
        <dbReference type="ChEBI" id="CHEBI:58885"/>
        <note>ligand shared between dimeric partners</note>
    </ligand>
</feature>
<dbReference type="GO" id="GO:0008270">
    <property type="term" value="F:zinc ion binding"/>
    <property type="evidence" value="ECO:0007669"/>
    <property type="project" value="InterPro"/>
</dbReference>
<evidence type="ECO:0000256" key="15">
    <source>
        <dbReference type="PIRSR" id="PIRSR000808-4"/>
    </source>
</evidence>
<dbReference type="SUPFAM" id="SSF54197">
    <property type="entry name" value="HIT-like"/>
    <property type="match status" value="2"/>
</dbReference>
<evidence type="ECO:0000256" key="8">
    <source>
        <dbReference type="ARBA" id="ARBA00022723"/>
    </source>
</evidence>
<protein>
    <recommendedName>
        <fullName evidence="5 16">Galactose-1-phosphate uridylyltransferase</fullName>
        <ecNumber evidence="4 16">2.7.7.12</ecNumber>
    </recommendedName>
</protein>
<evidence type="ECO:0000313" key="19">
    <source>
        <dbReference type="EMBL" id="KAJ2680348.1"/>
    </source>
</evidence>
<evidence type="ECO:0000256" key="10">
    <source>
        <dbReference type="ARBA" id="ARBA00023144"/>
    </source>
</evidence>
<feature type="active site" description="Tele-UMP-histidine intermediate" evidence="12">
    <location>
        <position position="180"/>
    </location>
</feature>
<feature type="binding site" evidence="14">
    <location>
        <position position="54"/>
    </location>
    <ligand>
        <name>Zn(2+)</name>
        <dbReference type="ChEBI" id="CHEBI:29105"/>
    </ligand>
</feature>
<keyword evidence="15" id="KW-0408">Iron</keyword>
<comment type="similarity">
    <text evidence="3 16">Belongs to the galactose-1-phosphate uridylyltransferase type 1 family.</text>
</comment>
<evidence type="ECO:0000256" key="12">
    <source>
        <dbReference type="PIRSR" id="PIRSR000808-1"/>
    </source>
</evidence>
<feature type="binding site" evidence="15">
    <location>
        <position position="196"/>
    </location>
    <ligand>
        <name>Fe cation</name>
        <dbReference type="ChEBI" id="CHEBI:24875"/>
    </ligand>
</feature>
<dbReference type="InterPro" id="IPR001937">
    <property type="entry name" value="GalP_UDPtransf1"/>
</dbReference>
<evidence type="ECO:0000313" key="20">
    <source>
        <dbReference type="Proteomes" id="UP001151518"/>
    </source>
</evidence>
<feature type="binding site" evidence="14">
    <location>
        <position position="57"/>
    </location>
    <ligand>
        <name>Zn(2+)</name>
        <dbReference type="ChEBI" id="CHEBI:29105"/>
    </ligand>
</feature>
<evidence type="ECO:0000259" key="17">
    <source>
        <dbReference type="Pfam" id="PF01087"/>
    </source>
</evidence>
<evidence type="ECO:0000256" key="6">
    <source>
        <dbReference type="ARBA" id="ARBA00022679"/>
    </source>
</evidence>
<feature type="domain" description="Galactose-1-phosphate uridyl transferase N-terminal" evidence="17">
    <location>
        <begin position="5"/>
        <end position="190"/>
    </location>
</feature>
<dbReference type="InterPro" id="IPR036265">
    <property type="entry name" value="HIT-like_sf"/>
</dbReference>
<evidence type="ECO:0000259" key="18">
    <source>
        <dbReference type="Pfam" id="PF02744"/>
    </source>
</evidence>
<feature type="binding site" evidence="13">
    <location>
        <begin position="30"/>
        <end position="33"/>
    </location>
    <ligand>
        <name>UDP-alpha-D-glucose</name>
        <dbReference type="ChEBI" id="CHEBI:58885"/>
        <note>ligand shared between dimeric partners</note>
    </ligand>
</feature>
<feature type="binding site" description="in other chain" evidence="13">
    <location>
        <position position="167"/>
    </location>
    <ligand>
        <name>UDP-alpha-D-glucose</name>
        <dbReference type="ChEBI" id="CHEBI:58885"/>
        <note>ligand shared between dimeric partners</note>
    </ligand>
</feature>
<keyword evidence="8 14" id="KW-0479">Metal-binding</keyword>
<evidence type="ECO:0000256" key="4">
    <source>
        <dbReference type="ARBA" id="ARBA00012384"/>
    </source>
</evidence>
<comment type="cofactor">
    <cofactor evidence="15">
        <name>Fe cation</name>
        <dbReference type="ChEBI" id="CHEBI:24875"/>
    </cofactor>
    <text evidence="15">Binds 1 Fe cation per subunit.</text>
</comment>
<evidence type="ECO:0000256" key="16">
    <source>
        <dbReference type="RuleBase" id="RU000506"/>
    </source>
</evidence>
<dbReference type="InterPro" id="IPR019779">
    <property type="entry name" value="GalP_UDPtransf1_His-AS"/>
</dbReference>
<gene>
    <name evidence="19" type="primary">GAL7</name>
    <name evidence="19" type="ORF">GGI25_000640</name>
</gene>
<dbReference type="GO" id="GO:0033499">
    <property type="term" value="P:galactose catabolic process via UDP-galactose, Leloir pathway"/>
    <property type="evidence" value="ECO:0007669"/>
    <property type="project" value="TreeGrafter"/>
</dbReference>
<dbReference type="InterPro" id="IPR005849">
    <property type="entry name" value="GalP_Utransf_N"/>
</dbReference>
<feature type="binding site" description="in other chain" evidence="13">
    <location>
        <begin position="79"/>
        <end position="80"/>
    </location>
    <ligand>
        <name>UDP-alpha-D-glucose</name>
        <dbReference type="ChEBI" id="CHEBI:58885"/>
        <note>ligand shared between dimeric partners</note>
    </ligand>
</feature>
<dbReference type="NCBIfam" id="NF008724">
    <property type="entry name" value="PRK11720.1"/>
    <property type="match status" value="1"/>
</dbReference>
<evidence type="ECO:0000256" key="5">
    <source>
        <dbReference type="ARBA" id="ARBA00016340"/>
    </source>
</evidence>
<dbReference type="CDD" id="cd00608">
    <property type="entry name" value="GalT"/>
    <property type="match status" value="1"/>
</dbReference>
<evidence type="ECO:0000256" key="7">
    <source>
        <dbReference type="ARBA" id="ARBA00022695"/>
    </source>
</evidence>
<feature type="binding site" evidence="15">
    <location>
        <position position="309"/>
    </location>
    <ligand>
        <name>Fe cation</name>
        <dbReference type="ChEBI" id="CHEBI:24875"/>
    </ligand>
</feature>
<comment type="pathway">
    <text evidence="2 16">Carbohydrate metabolism; galactose metabolism.</text>
</comment>
<feature type="binding site" description="in other chain" evidence="13">
    <location>
        <position position="352"/>
    </location>
    <ligand>
        <name>UDP-alpha-D-glucose</name>
        <dbReference type="ChEBI" id="CHEBI:58885"/>
        <note>ligand shared between dimeric partners</note>
    </ligand>
</feature>
<feature type="binding site" evidence="14">
    <location>
        <position position="178"/>
    </location>
    <ligand>
        <name>Zn(2+)</name>
        <dbReference type="ChEBI" id="CHEBI:29105"/>
    </ligand>
</feature>
<proteinExistence type="inferred from homology"/>
<evidence type="ECO:0000256" key="13">
    <source>
        <dbReference type="PIRSR" id="PIRSR000808-2"/>
    </source>
</evidence>
<dbReference type="AlphaFoldDB" id="A0A9W8GBT0"/>
<feature type="binding site" evidence="15">
    <location>
        <position position="327"/>
    </location>
    <ligand>
        <name>Fe cation</name>
        <dbReference type="ChEBI" id="CHEBI:24875"/>
    </ligand>
</feature>
<dbReference type="PANTHER" id="PTHR11943:SF1">
    <property type="entry name" value="GALACTOSE-1-PHOSPHATE URIDYLYLTRANSFERASE"/>
    <property type="match status" value="1"/>
</dbReference>
<feature type="binding site" evidence="15">
    <location>
        <position position="325"/>
    </location>
    <ligand>
        <name>Fe cation</name>
        <dbReference type="ChEBI" id="CHEBI:24875"/>
    </ligand>
</feature>
<dbReference type="FunFam" id="3.30.428.10:FF:000002">
    <property type="entry name" value="Galactose-1-phosphate uridylyltransferase"/>
    <property type="match status" value="1"/>
</dbReference>
<evidence type="ECO:0000256" key="3">
    <source>
        <dbReference type="ARBA" id="ARBA00010951"/>
    </source>
</evidence>
<dbReference type="EMBL" id="JANBTW010000005">
    <property type="protein sequence ID" value="KAJ2680348.1"/>
    <property type="molecule type" value="Genomic_DNA"/>
</dbReference>
<keyword evidence="10 16" id="KW-0299">Galactose metabolism</keyword>
<dbReference type="PANTHER" id="PTHR11943">
    <property type="entry name" value="GALACTOSE-1-PHOSPHATE URIDYLYLTRANSFERASE"/>
    <property type="match status" value="1"/>
</dbReference>
<dbReference type="PIRSF" id="PIRSF000808">
    <property type="entry name" value="GalT"/>
    <property type="match status" value="1"/>
</dbReference>
<evidence type="ECO:0000256" key="11">
    <source>
        <dbReference type="ARBA" id="ARBA00023277"/>
    </source>
</evidence>
<evidence type="ECO:0000256" key="9">
    <source>
        <dbReference type="ARBA" id="ARBA00022833"/>
    </source>
</evidence>
<dbReference type="OrthoDB" id="418412at2759"/>
<dbReference type="FunFam" id="3.30.428.10:FF:000001">
    <property type="entry name" value="Galactose-1-phosphate uridylyltransferase"/>
    <property type="match status" value="1"/>
</dbReference>
<feature type="binding site" evidence="14">
    <location>
        <position position="127"/>
    </location>
    <ligand>
        <name>Zn(2+)</name>
        <dbReference type="ChEBI" id="CHEBI:29105"/>
    </ligand>
</feature>
<accession>A0A9W8GBT0</accession>
<evidence type="ECO:0000256" key="14">
    <source>
        <dbReference type="PIRSR" id="PIRSR000808-3"/>
    </source>
</evidence>
<keyword evidence="7 16" id="KW-0548">Nucleotidyltransferase</keyword>
<dbReference type="Gene3D" id="3.30.428.10">
    <property type="entry name" value="HIT-like"/>
    <property type="match status" value="2"/>
</dbReference>
<keyword evidence="9 14" id="KW-0862">Zinc</keyword>
<organism evidence="19 20">
    <name type="scientific">Coemansia spiralis</name>
    <dbReference type="NCBI Taxonomy" id="417178"/>
    <lineage>
        <taxon>Eukaryota</taxon>
        <taxon>Fungi</taxon>
        <taxon>Fungi incertae sedis</taxon>
        <taxon>Zoopagomycota</taxon>
        <taxon>Kickxellomycotina</taxon>
        <taxon>Kickxellomycetes</taxon>
        <taxon>Kickxellales</taxon>
        <taxon>Kickxellaceae</taxon>
        <taxon>Coemansia</taxon>
    </lineage>
</organism>
<reference evidence="19" key="1">
    <citation type="submission" date="2022-07" db="EMBL/GenBank/DDBJ databases">
        <title>Phylogenomic reconstructions and comparative analyses of Kickxellomycotina fungi.</title>
        <authorList>
            <person name="Reynolds N.K."/>
            <person name="Stajich J.E."/>
            <person name="Barry K."/>
            <person name="Grigoriev I.V."/>
            <person name="Crous P."/>
            <person name="Smith M.E."/>
        </authorList>
    </citation>
    <scope>NUCLEOTIDE SEQUENCE</scope>
    <source>
        <strain evidence="19">NRRL 3115</strain>
    </source>
</reference>
<feature type="domain" description="Galactose-1-phosphate uridyl transferase C-terminal" evidence="18">
    <location>
        <begin position="197"/>
        <end position="375"/>
    </location>
</feature>
<dbReference type="Pfam" id="PF02744">
    <property type="entry name" value="GalP_UDP_tr_C"/>
    <property type="match status" value="1"/>
</dbReference>
<dbReference type="GO" id="GO:0005737">
    <property type="term" value="C:cytoplasm"/>
    <property type="evidence" value="ECO:0007669"/>
    <property type="project" value="TreeGrafter"/>
</dbReference>
<feature type="binding site" evidence="13">
    <location>
        <begin position="340"/>
        <end position="341"/>
    </location>
    <ligand>
        <name>UDP-alpha-D-glucose</name>
        <dbReference type="ChEBI" id="CHEBI:58885"/>
        <note>ligand shared between dimeric partners</note>
    </ligand>
</feature>
<name>A0A9W8GBT0_9FUNG</name>
<keyword evidence="6 16" id="KW-0808">Transferase</keyword>
<keyword evidence="11 16" id="KW-0119">Carbohydrate metabolism</keyword>
<dbReference type="Proteomes" id="UP001151518">
    <property type="component" value="Unassembled WGS sequence"/>
</dbReference>
<evidence type="ECO:0000256" key="2">
    <source>
        <dbReference type="ARBA" id="ARBA00004947"/>
    </source>
</evidence>
<dbReference type="PROSITE" id="PS00117">
    <property type="entry name" value="GAL_P_UDP_TRANSF_I"/>
    <property type="match status" value="1"/>
</dbReference>
<comment type="caution">
    <text evidence="19">The sequence shown here is derived from an EMBL/GenBank/DDBJ whole genome shotgun (WGS) entry which is preliminary data.</text>
</comment>
<dbReference type="EC" id="2.7.7.12" evidence="4 16"/>
<feature type="binding site" description="in other chain" evidence="13">
    <location>
        <position position="63"/>
    </location>
    <ligand>
        <name>UDP-alpha-D-glucose</name>
        <dbReference type="ChEBI" id="CHEBI:58885"/>
        <note>ligand shared between dimeric partners</note>
    </ligand>
</feature>
<feature type="binding site" description="in other chain" evidence="13">
    <location>
        <position position="182"/>
    </location>
    <ligand>
        <name>UDP-alpha-D-glucose</name>
        <dbReference type="ChEBI" id="CHEBI:58885"/>
        <note>ligand shared between dimeric partners</note>
    </ligand>
</feature>
<dbReference type="GO" id="GO:0008108">
    <property type="term" value="F:UDP-glucose:hexose-1-phosphate uridylyltransferase activity"/>
    <property type="evidence" value="ECO:0007669"/>
    <property type="project" value="UniProtKB-EC"/>
</dbReference>
<evidence type="ECO:0000256" key="1">
    <source>
        <dbReference type="ARBA" id="ARBA00001107"/>
    </source>
</evidence>